<proteinExistence type="predicted"/>
<dbReference type="Proteomes" id="UP000054166">
    <property type="component" value="Unassembled WGS sequence"/>
</dbReference>
<dbReference type="STRING" id="765440.A0A0C3G738"/>
<gene>
    <name evidence="1" type="ORF">PILCRDRAFT_810067</name>
</gene>
<evidence type="ECO:0000313" key="1">
    <source>
        <dbReference type="EMBL" id="KIM92050.1"/>
    </source>
</evidence>
<dbReference type="InParanoid" id="A0A0C3G738"/>
<organism evidence="1 2">
    <name type="scientific">Piloderma croceum (strain F 1598)</name>
    <dbReference type="NCBI Taxonomy" id="765440"/>
    <lineage>
        <taxon>Eukaryota</taxon>
        <taxon>Fungi</taxon>
        <taxon>Dikarya</taxon>
        <taxon>Basidiomycota</taxon>
        <taxon>Agaricomycotina</taxon>
        <taxon>Agaricomycetes</taxon>
        <taxon>Agaricomycetidae</taxon>
        <taxon>Atheliales</taxon>
        <taxon>Atheliaceae</taxon>
        <taxon>Piloderma</taxon>
    </lineage>
</organism>
<evidence type="ECO:0000313" key="2">
    <source>
        <dbReference type="Proteomes" id="UP000054166"/>
    </source>
</evidence>
<protein>
    <submittedName>
        <fullName evidence="1">Uncharacterized protein</fullName>
    </submittedName>
</protein>
<dbReference type="HOGENOM" id="CLU_206110_0_0_1"/>
<dbReference type="EMBL" id="KN832970">
    <property type="protein sequence ID" value="KIM92050.1"/>
    <property type="molecule type" value="Genomic_DNA"/>
</dbReference>
<dbReference type="OrthoDB" id="191139at2759"/>
<sequence length="68" mass="7513">MIDFVLNTQDVQHGALTQLWGGTSPEGKDLNGKYLILFARVGAPTADTQDPQTGKELWTLLEEQVKDL</sequence>
<keyword evidence="2" id="KW-1185">Reference proteome</keyword>
<accession>A0A0C3G738</accession>
<dbReference type="AlphaFoldDB" id="A0A0C3G738"/>
<name>A0A0C3G738_PILCF</name>
<reference evidence="1 2" key="1">
    <citation type="submission" date="2014-04" db="EMBL/GenBank/DDBJ databases">
        <authorList>
            <consortium name="DOE Joint Genome Institute"/>
            <person name="Kuo A."/>
            <person name="Tarkka M."/>
            <person name="Buscot F."/>
            <person name="Kohler A."/>
            <person name="Nagy L.G."/>
            <person name="Floudas D."/>
            <person name="Copeland A."/>
            <person name="Barry K.W."/>
            <person name="Cichocki N."/>
            <person name="Veneault-Fourrey C."/>
            <person name="LaButti K."/>
            <person name="Lindquist E.A."/>
            <person name="Lipzen A."/>
            <person name="Lundell T."/>
            <person name="Morin E."/>
            <person name="Murat C."/>
            <person name="Sun H."/>
            <person name="Tunlid A."/>
            <person name="Henrissat B."/>
            <person name="Grigoriev I.V."/>
            <person name="Hibbett D.S."/>
            <person name="Martin F."/>
            <person name="Nordberg H.P."/>
            <person name="Cantor M.N."/>
            <person name="Hua S.X."/>
        </authorList>
    </citation>
    <scope>NUCLEOTIDE SEQUENCE [LARGE SCALE GENOMIC DNA]</scope>
    <source>
        <strain evidence="1 2">F 1598</strain>
    </source>
</reference>
<reference evidence="2" key="2">
    <citation type="submission" date="2015-01" db="EMBL/GenBank/DDBJ databases">
        <title>Evolutionary Origins and Diversification of the Mycorrhizal Mutualists.</title>
        <authorList>
            <consortium name="DOE Joint Genome Institute"/>
            <consortium name="Mycorrhizal Genomics Consortium"/>
            <person name="Kohler A."/>
            <person name="Kuo A."/>
            <person name="Nagy L.G."/>
            <person name="Floudas D."/>
            <person name="Copeland A."/>
            <person name="Barry K.W."/>
            <person name="Cichocki N."/>
            <person name="Veneault-Fourrey C."/>
            <person name="LaButti K."/>
            <person name="Lindquist E.A."/>
            <person name="Lipzen A."/>
            <person name="Lundell T."/>
            <person name="Morin E."/>
            <person name="Murat C."/>
            <person name="Riley R."/>
            <person name="Ohm R."/>
            <person name="Sun H."/>
            <person name="Tunlid A."/>
            <person name="Henrissat B."/>
            <person name="Grigoriev I.V."/>
            <person name="Hibbett D.S."/>
            <person name="Martin F."/>
        </authorList>
    </citation>
    <scope>NUCLEOTIDE SEQUENCE [LARGE SCALE GENOMIC DNA]</scope>
    <source>
        <strain evidence="2">F 1598</strain>
    </source>
</reference>